<feature type="domain" description="Glucose/Sorbosone dehydrogenase" evidence="1">
    <location>
        <begin position="38"/>
        <end position="331"/>
    </location>
</feature>
<evidence type="ECO:0000313" key="2">
    <source>
        <dbReference type="EMBL" id="MCP9761718.1"/>
    </source>
</evidence>
<sequence>MKTIILLLVLTLYIKFPSISQPNLQLSLFAKNFGGVLSIKHAGDQRLFVVEQAGIIKILNKNGTVNATPFLNISTQVRNSGEQGLLGLAFHPNYKQNGYFFVNYINQSQNTVVARYQISATDSSLANPLSEVVLFTITQPFSNHNGGDLHFGPDGYLYISSGDGGSGGDPQNNSQNLTNLLGKILRIDVNSTSGGLNYAIPSGNPFADGPGGNADEIWSYGLRNPWRFSFDKLTGDIWIGDVGQNAYEEIDFEPANQTGGINYGWRCYEGTHAYNTTNCNNSYTPPVFEYAHDQGCSITGGYVYRGANYNELVGRYLYVDFCTGKLWTLKKVGSNWVNELVFQNSSRNFTTFGEDLTGELYIGTINGEIYKICETSWASSYPNLSLNDNPILSNTYQAGQMLGSSGVVPTNSQVKFYAFGSINLSPGFRAENGSVFLANVSGCIH</sequence>
<dbReference type="PANTHER" id="PTHR19328:SF75">
    <property type="entry name" value="ALDOSE SUGAR DEHYDROGENASE YLII"/>
    <property type="match status" value="1"/>
</dbReference>
<name>A0AAE3GYV2_9BACT</name>
<dbReference type="InterPro" id="IPR055015">
    <property type="entry name" value="GCX_COOH"/>
</dbReference>
<dbReference type="EMBL" id="RJUF01000002">
    <property type="protein sequence ID" value="MCP9761718.1"/>
    <property type="molecule type" value="Genomic_DNA"/>
</dbReference>
<gene>
    <name evidence="2" type="ORF">EGI31_02040</name>
</gene>
<reference evidence="2 3" key="1">
    <citation type="submission" date="2018-11" db="EMBL/GenBank/DDBJ databases">
        <title>Novel bacteria species description.</title>
        <authorList>
            <person name="Han J.-H."/>
        </authorList>
    </citation>
    <scope>NUCLEOTIDE SEQUENCE [LARGE SCALE GENOMIC DNA]</scope>
    <source>
        <strain evidence="2 3">KCTC23259</strain>
    </source>
</reference>
<evidence type="ECO:0000313" key="3">
    <source>
        <dbReference type="Proteomes" id="UP001204144"/>
    </source>
</evidence>
<dbReference type="InterPro" id="IPR011042">
    <property type="entry name" value="6-blade_b-propeller_TolB-like"/>
</dbReference>
<proteinExistence type="predicted"/>
<comment type="caution">
    <text evidence="2">The sequence shown here is derived from an EMBL/GenBank/DDBJ whole genome shotgun (WGS) entry which is preliminary data.</text>
</comment>
<dbReference type="InterPro" id="IPR011041">
    <property type="entry name" value="Quinoprot_gluc/sorb_DH_b-prop"/>
</dbReference>
<dbReference type="RefSeq" id="WP_255035458.1">
    <property type="nucleotide sequence ID" value="NZ_RJUF01000002.1"/>
</dbReference>
<keyword evidence="3" id="KW-1185">Reference proteome</keyword>
<dbReference type="Pfam" id="PF07995">
    <property type="entry name" value="GSDH"/>
    <property type="match status" value="1"/>
</dbReference>
<dbReference type="AlphaFoldDB" id="A0AAE3GYV2"/>
<organism evidence="2 3">
    <name type="scientific">Lacihabitans soyangensis</name>
    <dbReference type="NCBI Taxonomy" id="869394"/>
    <lineage>
        <taxon>Bacteria</taxon>
        <taxon>Pseudomonadati</taxon>
        <taxon>Bacteroidota</taxon>
        <taxon>Cytophagia</taxon>
        <taxon>Cytophagales</taxon>
        <taxon>Leadbetterellaceae</taxon>
        <taxon>Lacihabitans</taxon>
    </lineage>
</organism>
<dbReference type="InterPro" id="IPR012938">
    <property type="entry name" value="Glc/Sorbosone_DH"/>
</dbReference>
<accession>A0AAE3GYV2</accession>
<evidence type="ECO:0000259" key="1">
    <source>
        <dbReference type="Pfam" id="PF07995"/>
    </source>
</evidence>
<dbReference type="PANTHER" id="PTHR19328">
    <property type="entry name" value="HEDGEHOG-INTERACTING PROTEIN"/>
    <property type="match status" value="1"/>
</dbReference>
<dbReference type="Gene3D" id="2.120.10.30">
    <property type="entry name" value="TolB, C-terminal domain"/>
    <property type="match status" value="1"/>
</dbReference>
<protein>
    <recommendedName>
        <fullName evidence="1">Glucose/Sorbosone dehydrogenase domain-containing protein</fullName>
    </recommendedName>
</protein>
<dbReference type="NCBIfam" id="NF045639">
    <property type="entry name" value="GCX_COOH"/>
    <property type="match status" value="1"/>
</dbReference>
<dbReference type="Proteomes" id="UP001204144">
    <property type="component" value="Unassembled WGS sequence"/>
</dbReference>
<dbReference type="SUPFAM" id="SSF50952">
    <property type="entry name" value="Soluble quinoprotein glucose dehydrogenase"/>
    <property type="match status" value="1"/>
</dbReference>